<evidence type="ECO:0000313" key="1">
    <source>
        <dbReference type="EMBL" id="GFS99359.1"/>
    </source>
</evidence>
<dbReference type="OrthoDB" id="10017160at2759"/>
<reference evidence="1" key="1">
    <citation type="submission" date="2020-08" db="EMBL/GenBank/DDBJ databases">
        <title>Multicomponent nature underlies the extraordinary mechanical properties of spider dragline silk.</title>
        <authorList>
            <person name="Kono N."/>
            <person name="Nakamura H."/>
            <person name="Mori M."/>
            <person name="Yoshida Y."/>
            <person name="Ohtoshi R."/>
            <person name="Malay A.D."/>
            <person name="Moran D.A.P."/>
            <person name="Tomita M."/>
            <person name="Numata K."/>
            <person name="Arakawa K."/>
        </authorList>
    </citation>
    <scope>NUCLEOTIDE SEQUENCE</scope>
</reference>
<name>A0A8X6N838_NEPPI</name>
<dbReference type="Proteomes" id="UP000887013">
    <property type="component" value="Unassembled WGS sequence"/>
</dbReference>
<dbReference type="PANTHER" id="PTHR46060">
    <property type="entry name" value="MARINER MOS1 TRANSPOSASE-LIKE PROTEIN"/>
    <property type="match status" value="1"/>
</dbReference>
<organism evidence="1 2">
    <name type="scientific">Nephila pilipes</name>
    <name type="common">Giant wood spider</name>
    <name type="synonym">Nephila maculata</name>
    <dbReference type="NCBI Taxonomy" id="299642"/>
    <lineage>
        <taxon>Eukaryota</taxon>
        <taxon>Metazoa</taxon>
        <taxon>Ecdysozoa</taxon>
        <taxon>Arthropoda</taxon>
        <taxon>Chelicerata</taxon>
        <taxon>Arachnida</taxon>
        <taxon>Araneae</taxon>
        <taxon>Araneomorphae</taxon>
        <taxon>Entelegynae</taxon>
        <taxon>Araneoidea</taxon>
        <taxon>Nephilidae</taxon>
        <taxon>Nephila</taxon>
    </lineage>
</organism>
<keyword evidence="2" id="KW-1185">Reference proteome</keyword>
<comment type="caution">
    <text evidence="1">The sequence shown here is derived from an EMBL/GenBank/DDBJ whole genome shotgun (WGS) entry which is preliminary data.</text>
</comment>
<protein>
    <submittedName>
        <fullName evidence="1">Mariner Mos1 transposase</fullName>
    </submittedName>
</protein>
<dbReference type="EMBL" id="BMAW01055116">
    <property type="protein sequence ID" value="GFS99359.1"/>
    <property type="molecule type" value="Genomic_DNA"/>
</dbReference>
<sequence>MHSCIQTHNNRQIANELDISRRNVHEINADHLQFHKICARWMRRLLTEKHKVKLFESAFAFLQLYQNEGDEFLDTFVIEYKIWIHHFSPEMKCSALKILPLRL</sequence>
<dbReference type="InterPro" id="IPR052709">
    <property type="entry name" value="Transposase-MT_Hybrid"/>
</dbReference>
<accession>A0A8X6N838</accession>
<gene>
    <name evidence="1" type="primary">X975_17500</name>
    <name evidence="1" type="ORF">NPIL_186661</name>
</gene>
<dbReference type="PANTHER" id="PTHR46060:SF1">
    <property type="entry name" value="MARINER MOS1 TRANSPOSASE-LIKE PROTEIN"/>
    <property type="match status" value="1"/>
</dbReference>
<dbReference type="AlphaFoldDB" id="A0A8X6N838"/>
<evidence type="ECO:0000313" key="2">
    <source>
        <dbReference type="Proteomes" id="UP000887013"/>
    </source>
</evidence>
<proteinExistence type="predicted"/>